<keyword evidence="3 10" id="KW-0813">Transport</keyword>
<keyword evidence="6 11" id="KW-0812">Transmembrane</keyword>
<keyword evidence="8 11" id="KW-1133">Transmembrane helix</keyword>
<comment type="similarity">
    <text evidence="2 10">Belongs to the GSP M family.</text>
</comment>
<dbReference type="GO" id="GO:0015627">
    <property type="term" value="C:type II protein secretion system complex"/>
    <property type="evidence" value="ECO:0007669"/>
    <property type="project" value="InterPro"/>
</dbReference>
<reference evidence="12 13" key="2">
    <citation type="journal article" date="2017" name="Antonie Van Leeuwenhoek">
        <title>Rhizobium rhizosphaerae sp. nov., a novel species isolated from rice rhizosphere.</title>
        <authorList>
            <person name="Zhao J.J."/>
            <person name="Zhang J."/>
            <person name="Zhang R.J."/>
            <person name="Zhang C.W."/>
            <person name="Yin H.Q."/>
            <person name="Zhang X.X."/>
        </authorList>
    </citation>
    <scope>NUCLEOTIDE SEQUENCE [LARGE SCALE GENOMIC DNA]</scope>
    <source>
        <strain evidence="12 13">ACAM 611</strain>
    </source>
</reference>
<evidence type="ECO:0000313" key="12">
    <source>
        <dbReference type="EMBL" id="GAB55397.1"/>
    </source>
</evidence>
<proteinExistence type="inferred from homology"/>
<organism evidence="12 13">
    <name type="scientific">Glaciecola punicea ACAM 611</name>
    <dbReference type="NCBI Taxonomy" id="1121923"/>
    <lineage>
        <taxon>Bacteria</taxon>
        <taxon>Pseudomonadati</taxon>
        <taxon>Pseudomonadota</taxon>
        <taxon>Gammaproteobacteria</taxon>
        <taxon>Alteromonadales</taxon>
        <taxon>Alteromonadaceae</taxon>
        <taxon>Glaciecola</taxon>
    </lineage>
</organism>
<sequence>MDKLKAWFVSMSAREQKLVIVAAAVAVIGIFYFAIWSPMTSALETQRLALNSEKQLLTWVNEQSGRAIVLRQSSNKTLFDGSLTQVVNQTTRSANIPVARMQPQGEELVVSLDQVVFNDFLRWLDVLEKRGVVILQSDVSEVDEQGFVQVRRLQLGKA</sequence>
<reference evidence="12 13" key="1">
    <citation type="journal article" date="2012" name="J. Bacteriol.">
        <title>Genome sequence of proteorhodopsin-containing sea ice bacterium Glaciecola punicea ACAM 611T.</title>
        <authorList>
            <person name="Qin Q.-L."/>
            <person name="Xie B.-B."/>
            <person name="Shu Y.-L."/>
            <person name="Rong J.-C."/>
            <person name="Zhao D.-L."/>
            <person name="Zhang X.-Y."/>
            <person name="Chen X.-L."/>
            <person name="Zhou B.-C."/>
            <person name="Zhanga Y.-Z."/>
        </authorList>
    </citation>
    <scope>NUCLEOTIDE SEQUENCE [LARGE SCALE GENOMIC DNA]</scope>
    <source>
        <strain evidence="12 13">ACAM 611</strain>
    </source>
</reference>
<protein>
    <recommendedName>
        <fullName evidence="10">Type II secretion system protein M</fullName>
        <shortName evidence="10">T2SS protein M</shortName>
    </recommendedName>
    <alternativeName>
        <fullName evidence="10">General secretion pathway protein M</fullName>
    </alternativeName>
</protein>
<comment type="caution">
    <text evidence="12">The sequence shown here is derived from an EMBL/GenBank/DDBJ whole genome shotgun (WGS) entry which is preliminary data.</text>
</comment>
<dbReference type="Gene3D" id="3.30.1360.100">
    <property type="entry name" value="General secretion pathway protein M, EpsM"/>
    <property type="match status" value="1"/>
</dbReference>
<accession>H5TAS0</accession>
<feature type="transmembrane region" description="Helical" evidence="11">
    <location>
        <begin position="18"/>
        <end position="36"/>
    </location>
</feature>
<dbReference type="eggNOG" id="COG3149">
    <property type="taxonomic scope" value="Bacteria"/>
</dbReference>
<evidence type="ECO:0000256" key="1">
    <source>
        <dbReference type="ARBA" id="ARBA00004377"/>
    </source>
</evidence>
<keyword evidence="7 10" id="KW-0653">Protein transport</keyword>
<dbReference type="Pfam" id="PF04612">
    <property type="entry name" value="T2SSM"/>
    <property type="match status" value="1"/>
</dbReference>
<dbReference type="GO" id="GO:0005886">
    <property type="term" value="C:plasma membrane"/>
    <property type="evidence" value="ECO:0007669"/>
    <property type="project" value="UniProtKB-SubCell"/>
</dbReference>
<dbReference type="RefSeq" id="WP_006004451.1">
    <property type="nucleotide sequence ID" value="NZ_BAET01000012.1"/>
</dbReference>
<evidence type="ECO:0000256" key="2">
    <source>
        <dbReference type="ARBA" id="ARBA00010637"/>
    </source>
</evidence>
<evidence type="ECO:0000256" key="10">
    <source>
        <dbReference type="PIRNR" id="PIRNR006291"/>
    </source>
</evidence>
<evidence type="ECO:0000256" key="8">
    <source>
        <dbReference type="ARBA" id="ARBA00022989"/>
    </source>
</evidence>
<evidence type="ECO:0000256" key="3">
    <source>
        <dbReference type="ARBA" id="ARBA00022448"/>
    </source>
</evidence>
<dbReference type="SUPFAM" id="SSF103054">
    <property type="entry name" value="General secretion pathway protein M, EpsM"/>
    <property type="match status" value="1"/>
</dbReference>
<keyword evidence="9 10" id="KW-0472">Membrane</keyword>
<dbReference type="AlphaFoldDB" id="H5TAS0"/>
<evidence type="ECO:0000256" key="7">
    <source>
        <dbReference type="ARBA" id="ARBA00022927"/>
    </source>
</evidence>
<evidence type="ECO:0000256" key="4">
    <source>
        <dbReference type="ARBA" id="ARBA00022475"/>
    </source>
</evidence>
<dbReference type="Proteomes" id="UP000053586">
    <property type="component" value="Unassembled WGS sequence"/>
</dbReference>
<name>H5TAS0_9ALTE</name>
<dbReference type="GO" id="GO:0015628">
    <property type="term" value="P:protein secretion by the type II secretion system"/>
    <property type="evidence" value="ECO:0007669"/>
    <property type="project" value="InterPro"/>
</dbReference>
<keyword evidence="13" id="KW-1185">Reference proteome</keyword>
<keyword evidence="5 10" id="KW-0997">Cell inner membrane</keyword>
<dbReference type="EMBL" id="BAET01000012">
    <property type="protein sequence ID" value="GAB55397.1"/>
    <property type="molecule type" value="Genomic_DNA"/>
</dbReference>
<dbReference type="InterPro" id="IPR023229">
    <property type="entry name" value="T2SS_M_periplasmic_sf"/>
</dbReference>
<evidence type="ECO:0000256" key="9">
    <source>
        <dbReference type="ARBA" id="ARBA00023136"/>
    </source>
</evidence>
<evidence type="ECO:0000256" key="11">
    <source>
        <dbReference type="SAM" id="Phobius"/>
    </source>
</evidence>
<gene>
    <name evidence="12" type="primary">epsM</name>
    <name evidence="12" type="ORF">GPUN_1273</name>
</gene>
<comment type="function">
    <text evidence="10">Inner membrane component of the type II secretion system required for the energy-dependent secretion of extracellular factors such as proteases and toxins from the periplasm.</text>
</comment>
<evidence type="ECO:0000256" key="5">
    <source>
        <dbReference type="ARBA" id="ARBA00022519"/>
    </source>
</evidence>
<comment type="subcellular location">
    <subcellularLocation>
        <location evidence="1">Cell inner membrane</location>
        <topology evidence="1">Single-pass membrane protein</topology>
    </subcellularLocation>
</comment>
<dbReference type="STRING" id="56804.BAE46_06315"/>
<evidence type="ECO:0000256" key="6">
    <source>
        <dbReference type="ARBA" id="ARBA00022692"/>
    </source>
</evidence>
<evidence type="ECO:0000313" key="13">
    <source>
        <dbReference type="Proteomes" id="UP000053586"/>
    </source>
</evidence>
<dbReference type="InterPro" id="IPR007690">
    <property type="entry name" value="T2SS_GspM"/>
</dbReference>
<dbReference type="PIRSF" id="PIRSF006291">
    <property type="entry name" value="GspM"/>
    <property type="match status" value="1"/>
</dbReference>
<dbReference type="OrthoDB" id="6624834at2"/>
<keyword evidence="4 10" id="KW-1003">Cell membrane</keyword>